<feature type="domain" description="CLASP N-terminal" evidence="4">
    <location>
        <begin position="16"/>
        <end position="228"/>
    </location>
</feature>
<dbReference type="Pfam" id="PF12348">
    <property type="entry name" value="CLASP_N"/>
    <property type="match status" value="1"/>
</dbReference>
<feature type="region of interest" description="Disordered" evidence="2">
    <location>
        <begin position="264"/>
        <end position="293"/>
    </location>
</feature>
<evidence type="ECO:0000259" key="4">
    <source>
        <dbReference type="Pfam" id="PF12348"/>
    </source>
</evidence>
<feature type="region of interest" description="Disordered" evidence="2">
    <location>
        <begin position="911"/>
        <end position="941"/>
    </location>
</feature>
<feature type="transmembrane region" description="Helical" evidence="3">
    <location>
        <begin position="1058"/>
        <end position="1080"/>
    </location>
</feature>
<evidence type="ECO:0000256" key="2">
    <source>
        <dbReference type="SAM" id="MobiDB-lite"/>
    </source>
</evidence>
<keyword evidence="3" id="KW-0472">Membrane</keyword>
<proteinExistence type="predicted"/>
<evidence type="ECO:0000256" key="3">
    <source>
        <dbReference type="SAM" id="Phobius"/>
    </source>
</evidence>
<name>A0AAV0U121_HYABA</name>
<accession>A0AAV0U121</accession>
<sequence>MAVSRASADRERLAEQIQVTQKLLRDPETDWTERSLVIGKLADTVETLDKEAGGYSDAVQLLLGLSSELGAGLASIRSRLVKDICEHLQRIVVVTERDFKDMANALLPQIINTSRNTLAAIRQPGAKLLRKLSELVRYDLALLKTIYMRSNQDRPRVLILEQLRVILVYWSEDEVLPWEEDVLEIVQHGLSDQYENVREAAREALLRFSSRWSDQADALVETLSKQTKLLLLHKHKDTPLATAIVNKHPDLAAKAEMLRRRALLRSGASRSPQNKRDQRTRLHASGSISPSRCEQQEVLEQATISSEVAVSPTAAALETTEGVQRLSVTADLHRRADDSQPSDISDILAAHAMHKTALPHASAAAKTCVSEAGDYCRPTAARSISGSSIEEGSLQPSIRELMDCYSVSPLSRSPSSSIGNVPGSPARSHDVSEQIPSLLSDPESITMESWRCAGPSTPAGSDLVEENDTELNPLSASDEYFSKMIPSSIPVLSSSSFDNVTHRPGRRTLACQEGDDLPLQTHASVMPSPETPTVDDPADHWPATTTPPSLVCSSRPNQEAESLAGGQDLDVDDGEDIGSLAEASGRVEFGGKSNRSLLDHMRSPCRSDDDLAAEEDEAELATGYGLYEWRRDEGAVHLLDTEWEHRRLDRSRSRCGSDGDAIDHQHDDQLNPSEHGIVSGGTRVQSDSEEEECKKEDMSAETKAESTGTDALACLMEVQREMTRLRAITKHEERYDSGLLDDKQNTLAQHAIDTTEMDTEVREQVLVQRGPIPWEEPRLDMSDKSDRNVQNPLLVPGNDTEGVHSRSSSDSVQVDEHVLGQAADLQSAFERSEDSNGFEHQAKRCPPHLRARTGAIIDKRGSFDFVQDFLASEEMDAPLSDVHEVGQTRGTLGSHVQHTRRFDAAEQHFAAKEVQPTQSSNDRPRSLTYEHNTRSEPKKQALPPTRLEAWLNPSFAEDQEAVQDRGMRENAIASKALAAEDAAALVDEEKGATAEEDDVVFPNDLGRAPGADNTKEASAPVCNERRVSPLASGAAPCSTPKQSIAAREMKASPATSRWASSFAATITVLLAAVFCVGGIYRAVTIVHDSREYHLALKTRIDKFEASITESHEKVLKLEEDYAIWSEYVRKLTEEDEQHALTQLETIQAEVQKWQQEMKADLAAFRQTLAVDSIEASFAPFDVSNTEETEQ</sequence>
<evidence type="ECO:0000313" key="5">
    <source>
        <dbReference type="EMBL" id="CAI5730063.1"/>
    </source>
</evidence>
<comment type="caution">
    <text evidence="5">The sequence shown here is derived from an EMBL/GenBank/DDBJ whole genome shotgun (WGS) entry which is preliminary data.</text>
</comment>
<protein>
    <recommendedName>
        <fullName evidence="4">CLASP N-terminal domain-containing protein</fullName>
    </recommendedName>
</protein>
<keyword evidence="3" id="KW-1133">Transmembrane helix</keyword>
<evidence type="ECO:0000256" key="1">
    <source>
        <dbReference type="SAM" id="Coils"/>
    </source>
</evidence>
<dbReference type="AlphaFoldDB" id="A0AAV0U121"/>
<keyword evidence="6" id="KW-1185">Reference proteome</keyword>
<keyword evidence="1" id="KW-0175">Coiled coil</keyword>
<gene>
    <name evidence="5" type="ORF">HBR001_LOCUS4728</name>
</gene>
<dbReference type="SUPFAM" id="SSF48371">
    <property type="entry name" value="ARM repeat"/>
    <property type="match status" value="1"/>
</dbReference>
<dbReference type="Proteomes" id="UP001162031">
    <property type="component" value="Unassembled WGS sequence"/>
</dbReference>
<feature type="compositionally biased region" description="Basic and acidic residues" evidence="2">
    <location>
        <begin position="651"/>
        <end position="669"/>
    </location>
</feature>
<feature type="region of interest" description="Disordered" evidence="2">
    <location>
        <begin position="794"/>
        <end position="813"/>
    </location>
</feature>
<feature type="region of interest" description="Disordered" evidence="2">
    <location>
        <begin position="521"/>
        <end position="572"/>
    </location>
</feature>
<dbReference type="InterPro" id="IPR011989">
    <property type="entry name" value="ARM-like"/>
</dbReference>
<feature type="compositionally biased region" description="Basic and acidic residues" evidence="2">
    <location>
        <begin position="692"/>
        <end position="704"/>
    </location>
</feature>
<feature type="coiled-coil region" evidence="1">
    <location>
        <begin position="1100"/>
        <end position="1163"/>
    </location>
</feature>
<feature type="compositionally biased region" description="Polar residues" evidence="2">
    <location>
        <begin position="543"/>
        <end position="560"/>
    </location>
</feature>
<organism evidence="5 6">
    <name type="scientific">Hyaloperonospora brassicae</name>
    <name type="common">Brassica downy mildew</name>
    <name type="synonym">Peronospora brassicae</name>
    <dbReference type="NCBI Taxonomy" id="162125"/>
    <lineage>
        <taxon>Eukaryota</taxon>
        <taxon>Sar</taxon>
        <taxon>Stramenopiles</taxon>
        <taxon>Oomycota</taxon>
        <taxon>Peronosporomycetes</taxon>
        <taxon>Peronosporales</taxon>
        <taxon>Peronosporaceae</taxon>
        <taxon>Hyaloperonospora</taxon>
    </lineage>
</organism>
<reference evidence="5" key="1">
    <citation type="submission" date="2022-12" db="EMBL/GenBank/DDBJ databases">
        <authorList>
            <person name="Webb A."/>
        </authorList>
    </citation>
    <scope>NUCLEOTIDE SEQUENCE</scope>
    <source>
        <strain evidence="5">Hp1</strain>
    </source>
</reference>
<keyword evidence="3" id="KW-0812">Transmembrane</keyword>
<dbReference type="EMBL" id="CANTFL010001016">
    <property type="protein sequence ID" value="CAI5730063.1"/>
    <property type="molecule type" value="Genomic_DNA"/>
</dbReference>
<feature type="region of interest" description="Disordered" evidence="2">
    <location>
        <begin position="651"/>
        <end position="706"/>
    </location>
</feature>
<dbReference type="InterPro" id="IPR024395">
    <property type="entry name" value="CLASP_N_dom"/>
</dbReference>
<evidence type="ECO:0000313" key="6">
    <source>
        <dbReference type="Proteomes" id="UP001162031"/>
    </source>
</evidence>
<dbReference type="InterPro" id="IPR016024">
    <property type="entry name" value="ARM-type_fold"/>
</dbReference>
<feature type="region of interest" description="Disordered" evidence="2">
    <location>
        <begin position="411"/>
        <end position="433"/>
    </location>
</feature>
<dbReference type="Gene3D" id="1.25.10.10">
    <property type="entry name" value="Leucine-rich Repeat Variant"/>
    <property type="match status" value="1"/>
</dbReference>